<sequence length="95" mass="10555">MVGFFSTRDERFLYATVGGGLGFYGSASEDGKVHTVEQEQEGVEDVVEIKEKPLDIMRYNDAVRDSSAGAIATFTGTTRDTFQGQEVLELRYEAY</sequence>
<evidence type="ECO:0000313" key="2">
    <source>
        <dbReference type="Proteomes" id="UP001497444"/>
    </source>
</evidence>
<dbReference type="InterPro" id="IPR003448">
    <property type="entry name" value="Mopterin_biosynth_MoaE"/>
</dbReference>
<dbReference type="Proteomes" id="UP001497444">
    <property type="component" value="Chromosome 6"/>
</dbReference>
<dbReference type="SUPFAM" id="SSF54690">
    <property type="entry name" value="Molybdopterin synthase subunit MoaE"/>
    <property type="match status" value="1"/>
</dbReference>
<dbReference type="InterPro" id="IPR036563">
    <property type="entry name" value="MoaE_sf"/>
</dbReference>
<dbReference type="Pfam" id="PF02391">
    <property type="entry name" value="MoaE"/>
    <property type="match status" value="1"/>
</dbReference>
<proteinExistence type="predicted"/>
<reference evidence="1" key="1">
    <citation type="submission" date="2024-02" db="EMBL/GenBank/DDBJ databases">
        <authorList>
            <consortium name="ELIXIR-Norway"/>
            <consortium name="Elixir Norway"/>
        </authorList>
    </citation>
    <scope>NUCLEOTIDE SEQUENCE</scope>
</reference>
<keyword evidence="2" id="KW-1185">Reference proteome</keyword>
<protein>
    <submittedName>
        <fullName evidence="1">Uncharacterized protein</fullName>
    </submittedName>
</protein>
<gene>
    <name evidence="1" type="ORF">CSSPJE1EN1_LOCUS19768</name>
</gene>
<dbReference type="Gene3D" id="3.90.1170.40">
    <property type="entry name" value="Molybdopterin biosynthesis MoaE subunit"/>
    <property type="match status" value="1"/>
</dbReference>
<evidence type="ECO:0000313" key="1">
    <source>
        <dbReference type="EMBL" id="CAK9274290.1"/>
    </source>
</evidence>
<dbReference type="PANTHER" id="PTHR23404">
    <property type="entry name" value="MOLYBDOPTERIN SYNTHASE RELATED"/>
    <property type="match status" value="1"/>
</dbReference>
<name>A0ABP0X7B3_9BRYO</name>
<dbReference type="EMBL" id="OZ020101">
    <property type="protein sequence ID" value="CAK9274290.1"/>
    <property type="molecule type" value="Genomic_DNA"/>
</dbReference>
<organism evidence="1 2">
    <name type="scientific">Sphagnum jensenii</name>
    <dbReference type="NCBI Taxonomy" id="128206"/>
    <lineage>
        <taxon>Eukaryota</taxon>
        <taxon>Viridiplantae</taxon>
        <taxon>Streptophyta</taxon>
        <taxon>Embryophyta</taxon>
        <taxon>Bryophyta</taxon>
        <taxon>Sphagnophytina</taxon>
        <taxon>Sphagnopsida</taxon>
        <taxon>Sphagnales</taxon>
        <taxon>Sphagnaceae</taxon>
        <taxon>Sphagnum</taxon>
    </lineage>
</organism>
<accession>A0ABP0X7B3</accession>